<evidence type="ECO:0000313" key="4">
    <source>
        <dbReference type="EMBL" id="RZN64533.1"/>
    </source>
</evidence>
<comment type="cofactor">
    <cofactor evidence="1">
        <name>FAD</name>
        <dbReference type="ChEBI" id="CHEBI:57692"/>
    </cofactor>
    <text evidence="1">Binds 1 FAD per subunit.</text>
</comment>
<dbReference type="GO" id="GO:0046872">
    <property type="term" value="F:metal ion binding"/>
    <property type="evidence" value="ECO:0007669"/>
    <property type="project" value="UniProtKB-KW"/>
</dbReference>
<feature type="binding site" evidence="2">
    <location>
        <position position="224"/>
    </location>
    <ligand>
        <name>[2Fe-2S] cluster</name>
        <dbReference type="ChEBI" id="CHEBI:190135"/>
    </ligand>
</feature>
<dbReference type="PROSITE" id="PS51384">
    <property type="entry name" value="FAD_FR"/>
    <property type="match status" value="1"/>
</dbReference>
<dbReference type="NCBIfam" id="NF004862">
    <property type="entry name" value="PRK06222.1"/>
    <property type="match status" value="1"/>
</dbReference>
<dbReference type="AlphaFoldDB" id="A0A520KSF2"/>
<dbReference type="GO" id="GO:0050660">
    <property type="term" value="F:flavin adenine dinucleotide binding"/>
    <property type="evidence" value="ECO:0007669"/>
    <property type="project" value="InterPro"/>
</dbReference>
<dbReference type="Proteomes" id="UP000317158">
    <property type="component" value="Unassembled WGS sequence"/>
</dbReference>
<feature type="domain" description="FAD-binding FR-type" evidence="3">
    <location>
        <begin position="1"/>
        <end position="97"/>
    </location>
</feature>
<protein>
    <submittedName>
        <fullName evidence="4">Sulfide/dihydroorotate dehydrogenase-like FAD/NAD-binding protein</fullName>
    </submittedName>
</protein>
<accession>A0A520KSF2</accession>
<dbReference type="Gene3D" id="3.40.50.80">
    <property type="entry name" value="Nucleotide-binding domain of ferredoxin-NADP reductase (FNR) module"/>
    <property type="match status" value="1"/>
</dbReference>
<dbReference type="InterPro" id="IPR017927">
    <property type="entry name" value="FAD-bd_FR_type"/>
</dbReference>
<dbReference type="CDD" id="cd06219">
    <property type="entry name" value="DHOD_e_trans_like1"/>
    <property type="match status" value="1"/>
</dbReference>
<comment type="cofactor">
    <cofactor evidence="2">
        <name>[2Fe-2S] cluster</name>
        <dbReference type="ChEBI" id="CHEBI:190135"/>
    </cofactor>
    <text evidence="2">Binds 1 [2Fe-2S] cluster per subunit.</text>
</comment>
<keyword evidence="2" id="KW-0479">Metal-binding</keyword>
<dbReference type="GO" id="GO:0006221">
    <property type="term" value="P:pyrimidine nucleotide biosynthetic process"/>
    <property type="evidence" value="ECO:0007669"/>
    <property type="project" value="InterPro"/>
</dbReference>
<feature type="binding site" evidence="1">
    <location>
        <begin position="64"/>
        <end position="66"/>
    </location>
    <ligand>
        <name>FAD</name>
        <dbReference type="ChEBI" id="CHEBI:57692"/>
    </ligand>
</feature>
<evidence type="ECO:0000256" key="2">
    <source>
        <dbReference type="PIRSR" id="PIRSR006816-2"/>
    </source>
</evidence>
<organism evidence="4 5">
    <name type="scientific">Methanoliparum thermophilum</name>
    <dbReference type="NCBI Taxonomy" id="2491083"/>
    <lineage>
        <taxon>Archaea</taxon>
        <taxon>Methanobacteriati</taxon>
        <taxon>Methanobacteriota</taxon>
        <taxon>Candidatus Methanoliparia</taxon>
        <taxon>Candidatus Methanoliparales</taxon>
        <taxon>Candidatus Methanoliparaceae</taxon>
        <taxon>Candidatus Methanoliparum</taxon>
    </lineage>
</organism>
<dbReference type="Gene3D" id="2.40.30.10">
    <property type="entry name" value="Translation factors"/>
    <property type="match status" value="1"/>
</dbReference>
<dbReference type="PANTHER" id="PTHR43513:SF3">
    <property type="entry name" value="DIHYDROOROTATE DEHYDROGENASE B (NAD(+)), ELECTRON TRANSFER SUBUNIT-RELATED"/>
    <property type="match status" value="1"/>
</dbReference>
<dbReference type="InterPro" id="IPR039261">
    <property type="entry name" value="FNR_nucleotide-bd"/>
</dbReference>
<keyword evidence="2" id="KW-0411">Iron-sulfur</keyword>
<reference evidence="4 5" key="1">
    <citation type="journal article" date="2019" name="Nat. Microbiol.">
        <title>Wide diversity of methane and short-chain alkane metabolisms in uncultured archaea.</title>
        <authorList>
            <person name="Borrel G."/>
            <person name="Adam P.S."/>
            <person name="McKay L.J."/>
            <person name="Chen L.X."/>
            <person name="Sierra-Garcia I.N."/>
            <person name="Sieber C.M."/>
            <person name="Letourneur Q."/>
            <person name="Ghozlane A."/>
            <person name="Andersen G.L."/>
            <person name="Li W.J."/>
            <person name="Hallam S.J."/>
            <person name="Muyzer G."/>
            <person name="de Oliveira V.M."/>
            <person name="Inskeep W.P."/>
            <person name="Banfield J.F."/>
            <person name="Gribaldo S."/>
        </authorList>
    </citation>
    <scope>NUCLEOTIDE SEQUENCE [LARGE SCALE GENOMIC DNA]</scope>
    <source>
        <strain evidence="4">NM1a</strain>
    </source>
</reference>
<sequence length="276" mass="30206">MKNYDIKKRKTLAENIKLFEIEAPLIAKNAKPGNFVILRIDDHGERIPVTITDSDVENGTITIVVQEVGKTTKKLGMLNEGDKILDVVGPLGRETEIKNYGTVVCIGGGVGIALIYPEIKAFKKAGNYVISIVGSRTKDLMIFEEEISKMSDEFYITTDDGTKGRKGFVSDVLKELIDDGKKIDIVMAVGPIIMMKVVADVTRPYGIKTIVSLNPIMIDGTGMCGGCRVQVGGNTMFACVDGPDFDAHQVDFDNLIARNKRFLEEEKVSLEGLKNG</sequence>
<dbReference type="EMBL" id="RXIF01000006">
    <property type="protein sequence ID" value="RZN64533.1"/>
    <property type="molecule type" value="Genomic_DNA"/>
</dbReference>
<dbReference type="InterPro" id="IPR050353">
    <property type="entry name" value="PyrK_electron_transfer"/>
</dbReference>
<dbReference type="InterPro" id="IPR019480">
    <property type="entry name" value="Dihydroorotate_DH_Fe-S-bd"/>
</dbReference>
<feature type="binding site" evidence="2">
    <location>
        <position position="239"/>
    </location>
    <ligand>
        <name>[2Fe-2S] cluster</name>
        <dbReference type="ChEBI" id="CHEBI:190135"/>
    </ligand>
</feature>
<dbReference type="PANTHER" id="PTHR43513">
    <property type="entry name" value="DIHYDROOROTATE DEHYDROGENASE B (NAD(+)), ELECTRON TRANSFER SUBUNIT"/>
    <property type="match status" value="1"/>
</dbReference>
<feature type="binding site" evidence="2">
    <location>
        <position position="227"/>
    </location>
    <ligand>
        <name>[2Fe-2S] cluster</name>
        <dbReference type="ChEBI" id="CHEBI:190135"/>
    </ligand>
</feature>
<keyword evidence="1" id="KW-0285">Flavoprotein</keyword>
<dbReference type="SUPFAM" id="SSF63380">
    <property type="entry name" value="Riboflavin synthase domain-like"/>
    <property type="match status" value="1"/>
</dbReference>
<dbReference type="SUPFAM" id="SSF52343">
    <property type="entry name" value="Ferredoxin reductase-like, C-terminal NADP-linked domain"/>
    <property type="match status" value="1"/>
</dbReference>
<proteinExistence type="predicted"/>
<keyword evidence="2" id="KW-0408">Iron</keyword>
<dbReference type="Pfam" id="PF00175">
    <property type="entry name" value="NAD_binding_1"/>
    <property type="match status" value="1"/>
</dbReference>
<dbReference type="Pfam" id="PF10418">
    <property type="entry name" value="DHODB_Fe-S_bind"/>
    <property type="match status" value="1"/>
</dbReference>
<dbReference type="InterPro" id="IPR017938">
    <property type="entry name" value="Riboflavin_synthase-like_b-brl"/>
</dbReference>
<keyword evidence="1" id="KW-0274">FAD</keyword>
<dbReference type="PIRSF" id="PIRSF006816">
    <property type="entry name" value="Cyc3_hyd_g"/>
    <property type="match status" value="1"/>
</dbReference>
<keyword evidence="2" id="KW-0001">2Fe-2S</keyword>
<dbReference type="GO" id="GO:0016491">
    <property type="term" value="F:oxidoreductase activity"/>
    <property type="evidence" value="ECO:0007669"/>
    <property type="project" value="InterPro"/>
</dbReference>
<gene>
    <name evidence="4" type="ORF">EF806_04120</name>
</gene>
<dbReference type="InterPro" id="IPR001433">
    <property type="entry name" value="OxRdtase_FAD/NAD-bd"/>
</dbReference>
<evidence type="ECO:0000256" key="1">
    <source>
        <dbReference type="PIRSR" id="PIRSR006816-1"/>
    </source>
</evidence>
<dbReference type="InterPro" id="IPR012165">
    <property type="entry name" value="Cyt_c3_hydrogenase_gsu"/>
</dbReference>
<evidence type="ECO:0000259" key="3">
    <source>
        <dbReference type="PROSITE" id="PS51384"/>
    </source>
</evidence>
<name>A0A520KSF2_METT2</name>
<evidence type="ECO:0000313" key="5">
    <source>
        <dbReference type="Proteomes" id="UP000317158"/>
    </source>
</evidence>
<comment type="caution">
    <text evidence="4">The sequence shown here is derived from an EMBL/GenBank/DDBJ whole genome shotgun (WGS) entry which is preliminary data.</text>
</comment>
<dbReference type="GO" id="GO:0051537">
    <property type="term" value="F:2 iron, 2 sulfur cluster binding"/>
    <property type="evidence" value="ECO:0007669"/>
    <property type="project" value="UniProtKB-KW"/>
</dbReference>